<reference evidence="1" key="1">
    <citation type="journal article" date="2019" name="Sci. Rep.">
        <title>Draft genome of Tanacetum cinerariifolium, the natural source of mosquito coil.</title>
        <authorList>
            <person name="Yamashiro T."/>
            <person name="Shiraishi A."/>
            <person name="Satake H."/>
            <person name="Nakayama K."/>
        </authorList>
    </citation>
    <scope>NUCLEOTIDE SEQUENCE</scope>
</reference>
<protein>
    <submittedName>
        <fullName evidence="1">Uncharacterized protein</fullName>
    </submittedName>
</protein>
<dbReference type="AlphaFoldDB" id="A0A6L2M9T7"/>
<name>A0A6L2M9T7_TANCI</name>
<proteinExistence type="predicted"/>
<gene>
    <name evidence="1" type="ORF">Tci_041985</name>
</gene>
<evidence type="ECO:0000313" key="1">
    <source>
        <dbReference type="EMBL" id="GEU70007.1"/>
    </source>
</evidence>
<sequence length="103" mass="12468">MPSIPLSVHLAAIFQHEAMEEQHWGEYYRRNCMELSERMRQRDVTIGALQQTGSRKKIVRVVAYLREIQNGDMEKLDWYRAMVIESRHRLRCKQWFIIVMMNQ</sequence>
<dbReference type="EMBL" id="BKCJ010006039">
    <property type="protein sequence ID" value="GEU70007.1"/>
    <property type="molecule type" value="Genomic_DNA"/>
</dbReference>
<comment type="caution">
    <text evidence="1">The sequence shown here is derived from an EMBL/GenBank/DDBJ whole genome shotgun (WGS) entry which is preliminary data.</text>
</comment>
<organism evidence="1">
    <name type="scientific">Tanacetum cinerariifolium</name>
    <name type="common">Dalmatian daisy</name>
    <name type="synonym">Chrysanthemum cinerariifolium</name>
    <dbReference type="NCBI Taxonomy" id="118510"/>
    <lineage>
        <taxon>Eukaryota</taxon>
        <taxon>Viridiplantae</taxon>
        <taxon>Streptophyta</taxon>
        <taxon>Embryophyta</taxon>
        <taxon>Tracheophyta</taxon>
        <taxon>Spermatophyta</taxon>
        <taxon>Magnoliopsida</taxon>
        <taxon>eudicotyledons</taxon>
        <taxon>Gunneridae</taxon>
        <taxon>Pentapetalae</taxon>
        <taxon>asterids</taxon>
        <taxon>campanulids</taxon>
        <taxon>Asterales</taxon>
        <taxon>Asteraceae</taxon>
        <taxon>Asteroideae</taxon>
        <taxon>Anthemideae</taxon>
        <taxon>Anthemidinae</taxon>
        <taxon>Tanacetum</taxon>
    </lineage>
</organism>
<accession>A0A6L2M9T7</accession>